<feature type="compositionally biased region" description="Low complexity" evidence="1">
    <location>
        <begin position="1"/>
        <end position="22"/>
    </location>
</feature>
<evidence type="ECO:0000313" key="3">
    <source>
        <dbReference type="Proteomes" id="UP001500383"/>
    </source>
</evidence>
<sequence>MFGMNTDHPASTDPAADATAESSLEDHLDAREVEIVELADVPAQEIIFRSIVVLMSAAAEKLGLSDDDPTASPHLDLDESRKLITSLAGLVTGSAEYLGPQASVVRDGLQGLQRAFREASAFPDEPGEGPGEKFTGPVY</sequence>
<accession>A0ABN2IPK3</accession>
<organism evidence="2 3">
    <name type="scientific">Dietzia cercidiphylli</name>
    <dbReference type="NCBI Taxonomy" id="498199"/>
    <lineage>
        <taxon>Bacteria</taxon>
        <taxon>Bacillati</taxon>
        <taxon>Actinomycetota</taxon>
        <taxon>Actinomycetes</taxon>
        <taxon>Mycobacteriales</taxon>
        <taxon>Dietziaceae</taxon>
        <taxon>Dietzia</taxon>
    </lineage>
</organism>
<keyword evidence="3" id="KW-1185">Reference proteome</keyword>
<reference evidence="2 3" key="1">
    <citation type="journal article" date="2019" name="Int. J. Syst. Evol. Microbiol.">
        <title>The Global Catalogue of Microorganisms (GCM) 10K type strain sequencing project: providing services to taxonomists for standard genome sequencing and annotation.</title>
        <authorList>
            <consortium name="The Broad Institute Genomics Platform"/>
            <consortium name="The Broad Institute Genome Sequencing Center for Infectious Disease"/>
            <person name="Wu L."/>
            <person name="Ma J."/>
        </authorList>
    </citation>
    <scope>NUCLEOTIDE SEQUENCE [LARGE SCALE GENOMIC DNA]</scope>
    <source>
        <strain evidence="2 3">JCM 16002</strain>
    </source>
</reference>
<evidence type="ECO:0000256" key="1">
    <source>
        <dbReference type="SAM" id="MobiDB-lite"/>
    </source>
</evidence>
<comment type="caution">
    <text evidence="2">The sequence shown here is derived from an EMBL/GenBank/DDBJ whole genome shotgun (WGS) entry which is preliminary data.</text>
</comment>
<feature type="region of interest" description="Disordered" evidence="1">
    <location>
        <begin position="119"/>
        <end position="139"/>
    </location>
</feature>
<name>A0ABN2IPK3_9ACTN</name>
<evidence type="ECO:0000313" key="2">
    <source>
        <dbReference type="EMBL" id="GAA1709104.1"/>
    </source>
</evidence>
<feature type="region of interest" description="Disordered" evidence="1">
    <location>
        <begin position="1"/>
        <end position="23"/>
    </location>
</feature>
<dbReference type="Proteomes" id="UP001500383">
    <property type="component" value="Unassembled WGS sequence"/>
</dbReference>
<proteinExistence type="predicted"/>
<gene>
    <name evidence="2" type="ORF">GCM10009831_18470</name>
</gene>
<protein>
    <submittedName>
        <fullName evidence="2">DUF1844 domain-containing protein</fullName>
    </submittedName>
</protein>
<dbReference type="EMBL" id="BAAAQG010000007">
    <property type="protein sequence ID" value="GAA1709104.1"/>
    <property type="molecule type" value="Genomic_DNA"/>
</dbReference>